<evidence type="ECO:0000313" key="6">
    <source>
        <dbReference type="Proteomes" id="UP000008068"/>
    </source>
</evidence>
<dbReference type="Gene3D" id="1.10.565.10">
    <property type="entry name" value="Retinoid X Receptor"/>
    <property type="match status" value="1"/>
</dbReference>
<dbReference type="OMA" id="YITMRAG"/>
<evidence type="ECO:0000313" key="5">
    <source>
        <dbReference type="EMBL" id="EGT53070.1"/>
    </source>
</evidence>
<sequence>MKTKKKHLSRIIAPDGSYTDLSDHGAQFEAEFQTQSEPVMDKDTCLKLLYDPLKMCLNELGTALEHSKMTDTEFCALFAILLFNTAADNLSEASRNAVMMARNRVMKDWFEVYAKQGKDPEEAGLLVGNTLLLLTAVRNAMSVHRENFHVIRCFNVMEYDKLIDDLAFM</sequence>
<dbReference type="PROSITE" id="PS51843">
    <property type="entry name" value="NR_LBD"/>
    <property type="match status" value="1"/>
</dbReference>
<gene>
    <name evidence="5" type="ORF">CAEBREN_16982</name>
</gene>
<keyword evidence="6" id="KW-1185">Reference proteome</keyword>
<name>G0PEI7_CAEBE</name>
<dbReference type="Proteomes" id="UP000008068">
    <property type="component" value="Unassembled WGS sequence"/>
</dbReference>
<accession>G0PEI7</accession>
<reference evidence="6" key="1">
    <citation type="submission" date="2011-07" db="EMBL/GenBank/DDBJ databases">
        <authorList>
            <consortium name="Caenorhabditis brenneri Sequencing and Analysis Consortium"/>
            <person name="Wilson R.K."/>
        </authorList>
    </citation>
    <scope>NUCLEOTIDE SEQUENCE [LARGE SCALE GENOMIC DNA]</scope>
    <source>
        <strain evidence="6">PB2801</strain>
    </source>
</reference>
<dbReference type="EMBL" id="GL380317">
    <property type="protein sequence ID" value="EGT53070.1"/>
    <property type="molecule type" value="Genomic_DNA"/>
</dbReference>
<dbReference type="SUPFAM" id="SSF48508">
    <property type="entry name" value="Nuclear receptor ligand-binding domain"/>
    <property type="match status" value="1"/>
</dbReference>
<evidence type="ECO:0000256" key="3">
    <source>
        <dbReference type="ARBA" id="ARBA00023170"/>
    </source>
</evidence>
<organism evidence="6">
    <name type="scientific">Caenorhabditis brenneri</name>
    <name type="common">Nematode worm</name>
    <dbReference type="NCBI Taxonomy" id="135651"/>
    <lineage>
        <taxon>Eukaryota</taxon>
        <taxon>Metazoa</taxon>
        <taxon>Ecdysozoa</taxon>
        <taxon>Nematoda</taxon>
        <taxon>Chromadorea</taxon>
        <taxon>Rhabditida</taxon>
        <taxon>Rhabditina</taxon>
        <taxon>Rhabditomorpha</taxon>
        <taxon>Rhabditoidea</taxon>
        <taxon>Rhabditidae</taxon>
        <taxon>Peloderinae</taxon>
        <taxon>Caenorhabditis</taxon>
    </lineage>
</organism>
<dbReference type="InterPro" id="IPR000536">
    <property type="entry name" value="Nucl_hrmn_rcpt_lig-bd"/>
</dbReference>
<dbReference type="InterPro" id="IPR050274">
    <property type="entry name" value="Nuclear_hormone_rcpt_NR2"/>
</dbReference>
<dbReference type="InParanoid" id="G0PEI7"/>
<dbReference type="AlphaFoldDB" id="G0PEI7"/>
<dbReference type="eggNOG" id="KOG3575">
    <property type="taxonomic scope" value="Eukaryota"/>
</dbReference>
<keyword evidence="3" id="KW-0675">Receptor</keyword>
<dbReference type="STRING" id="135651.G0PEI7"/>
<keyword evidence="2" id="KW-0804">Transcription</keyword>
<dbReference type="InterPro" id="IPR035500">
    <property type="entry name" value="NHR-like_dom_sf"/>
</dbReference>
<feature type="domain" description="NR LBD" evidence="4">
    <location>
        <begin position="1"/>
        <end position="169"/>
    </location>
</feature>
<evidence type="ECO:0000259" key="4">
    <source>
        <dbReference type="PROSITE" id="PS51843"/>
    </source>
</evidence>
<evidence type="ECO:0000256" key="1">
    <source>
        <dbReference type="ARBA" id="ARBA00023015"/>
    </source>
</evidence>
<evidence type="ECO:0000256" key="2">
    <source>
        <dbReference type="ARBA" id="ARBA00023163"/>
    </source>
</evidence>
<dbReference type="HOGENOM" id="CLU_1579886_0_0_1"/>
<dbReference type="OrthoDB" id="5807088at2759"/>
<dbReference type="Pfam" id="PF00104">
    <property type="entry name" value="Hormone_recep"/>
    <property type="match status" value="1"/>
</dbReference>
<protein>
    <recommendedName>
        <fullName evidence="4">NR LBD domain-containing protein</fullName>
    </recommendedName>
</protein>
<proteinExistence type="predicted"/>
<keyword evidence="1" id="KW-0805">Transcription regulation</keyword>
<dbReference type="PANTHER" id="PTHR24083">
    <property type="entry name" value="NUCLEAR HORMONE RECEPTOR"/>
    <property type="match status" value="1"/>
</dbReference>